<dbReference type="AlphaFoldDB" id="A0A369KE62"/>
<proteinExistence type="inferred from homology"/>
<feature type="domain" description="D-isomer specific 2-hydroxyacid dehydrogenase NAD-binding" evidence="7">
    <location>
        <begin position="141"/>
        <end position="316"/>
    </location>
</feature>
<dbReference type="OrthoDB" id="298012at2759"/>
<dbReference type="Pfam" id="PF00389">
    <property type="entry name" value="2-Hacid_dh"/>
    <property type="match status" value="1"/>
</dbReference>
<dbReference type="InterPro" id="IPR006140">
    <property type="entry name" value="D-isomer_DH_NAD-bd"/>
</dbReference>
<dbReference type="CDD" id="cd12169">
    <property type="entry name" value="PGDH_like_1"/>
    <property type="match status" value="1"/>
</dbReference>
<evidence type="ECO:0000256" key="1">
    <source>
        <dbReference type="ARBA" id="ARBA00005854"/>
    </source>
</evidence>
<protein>
    <submittedName>
        <fullName evidence="8">Glyoxylate reductase</fullName>
    </submittedName>
</protein>
<comment type="similarity">
    <text evidence="1 5">Belongs to the D-isomer specific 2-hydroxyacid dehydrogenase family.</text>
</comment>
<dbReference type="InterPro" id="IPR029753">
    <property type="entry name" value="D-isomer_DH_CS"/>
</dbReference>
<evidence type="ECO:0000256" key="2">
    <source>
        <dbReference type="ARBA" id="ARBA00022605"/>
    </source>
</evidence>
<dbReference type="InterPro" id="IPR036291">
    <property type="entry name" value="NAD(P)-bd_dom_sf"/>
</dbReference>
<dbReference type="GO" id="GO:0008652">
    <property type="term" value="P:amino acid biosynthetic process"/>
    <property type="evidence" value="ECO:0007669"/>
    <property type="project" value="UniProtKB-KW"/>
</dbReference>
<dbReference type="PANTHER" id="PTHR42789">
    <property type="entry name" value="D-ISOMER SPECIFIC 2-HYDROXYACID DEHYDROGENASE FAMILY PROTEIN (AFU_ORTHOLOGUE AFUA_6G10090)"/>
    <property type="match status" value="1"/>
</dbReference>
<keyword evidence="3 5" id="KW-0560">Oxidoreductase</keyword>
<evidence type="ECO:0000256" key="4">
    <source>
        <dbReference type="ARBA" id="ARBA00023027"/>
    </source>
</evidence>
<dbReference type="Pfam" id="PF02826">
    <property type="entry name" value="2-Hacid_dh_C"/>
    <property type="match status" value="1"/>
</dbReference>
<keyword evidence="2" id="KW-0028">Amino-acid biosynthesis</keyword>
<dbReference type="InterPro" id="IPR029752">
    <property type="entry name" value="D-isomer_DH_CS1"/>
</dbReference>
<dbReference type="GO" id="GO:0051287">
    <property type="term" value="F:NAD binding"/>
    <property type="evidence" value="ECO:0007669"/>
    <property type="project" value="InterPro"/>
</dbReference>
<evidence type="ECO:0000313" key="9">
    <source>
        <dbReference type="Proteomes" id="UP000076154"/>
    </source>
</evidence>
<dbReference type="FunFam" id="3.40.50.720:FF:000203">
    <property type="entry name" value="D-3-phosphoglycerate dehydrogenase (SerA)"/>
    <property type="match status" value="1"/>
</dbReference>
<dbReference type="EMBL" id="LUEZ02000010">
    <property type="protein sequence ID" value="RDB29216.1"/>
    <property type="molecule type" value="Genomic_DNA"/>
</dbReference>
<dbReference type="SUPFAM" id="SSF51735">
    <property type="entry name" value="NAD(P)-binding Rossmann-fold domains"/>
    <property type="match status" value="1"/>
</dbReference>
<dbReference type="PANTHER" id="PTHR42789:SF1">
    <property type="entry name" value="D-ISOMER SPECIFIC 2-HYDROXYACID DEHYDROGENASE FAMILY PROTEIN (AFU_ORTHOLOGUE AFUA_6G10090)"/>
    <property type="match status" value="1"/>
</dbReference>
<name>A0A369KE62_HYPMA</name>
<dbReference type="InterPro" id="IPR050857">
    <property type="entry name" value="D-2-hydroxyacid_DH"/>
</dbReference>
<dbReference type="InterPro" id="IPR006139">
    <property type="entry name" value="D-isomer_2_OHA_DH_cat_dom"/>
</dbReference>
<dbReference type="PROSITE" id="PS00065">
    <property type="entry name" value="D_2_HYDROXYACID_DH_1"/>
    <property type="match status" value="1"/>
</dbReference>
<organism evidence="8 9">
    <name type="scientific">Hypsizygus marmoreus</name>
    <name type="common">White beech mushroom</name>
    <name type="synonym">Agaricus marmoreus</name>
    <dbReference type="NCBI Taxonomy" id="39966"/>
    <lineage>
        <taxon>Eukaryota</taxon>
        <taxon>Fungi</taxon>
        <taxon>Dikarya</taxon>
        <taxon>Basidiomycota</taxon>
        <taxon>Agaricomycotina</taxon>
        <taxon>Agaricomycetes</taxon>
        <taxon>Agaricomycetidae</taxon>
        <taxon>Agaricales</taxon>
        <taxon>Tricholomatineae</taxon>
        <taxon>Lyophyllaceae</taxon>
        <taxon>Hypsizygus</taxon>
    </lineage>
</organism>
<gene>
    <name evidence="8" type="primary">gyaR</name>
    <name evidence="8" type="ORF">Hypma_015607</name>
</gene>
<keyword evidence="9" id="KW-1185">Reference proteome</keyword>
<dbReference type="Gene3D" id="3.40.50.720">
    <property type="entry name" value="NAD(P)-binding Rossmann-like Domain"/>
    <property type="match status" value="2"/>
</dbReference>
<dbReference type="GO" id="GO:0016616">
    <property type="term" value="F:oxidoreductase activity, acting on the CH-OH group of donors, NAD or NADP as acceptor"/>
    <property type="evidence" value="ECO:0007669"/>
    <property type="project" value="InterPro"/>
</dbReference>
<dbReference type="InParanoid" id="A0A369KE62"/>
<dbReference type="Proteomes" id="UP000076154">
    <property type="component" value="Unassembled WGS sequence"/>
</dbReference>
<evidence type="ECO:0000259" key="6">
    <source>
        <dbReference type="Pfam" id="PF00389"/>
    </source>
</evidence>
<reference evidence="8" key="1">
    <citation type="submission" date="2018-04" db="EMBL/GenBank/DDBJ databases">
        <title>Whole genome sequencing of Hypsizygus marmoreus.</title>
        <authorList>
            <person name="Choi I.-G."/>
            <person name="Min B."/>
            <person name="Kim J.-G."/>
            <person name="Kim S."/>
            <person name="Oh Y.-L."/>
            <person name="Kong W.-S."/>
            <person name="Park H."/>
            <person name="Jeong J."/>
            <person name="Song E.-S."/>
        </authorList>
    </citation>
    <scope>NUCLEOTIDE SEQUENCE [LARGE SCALE GENOMIC DNA]</scope>
    <source>
        <strain evidence="8">51987-8</strain>
    </source>
</reference>
<keyword evidence="4" id="KW-0520">NAD</keyword>
<dbReference type="STRING" id="39966.A0A369KE62"/>
<dbReference type="SUPFAM" id="SSF52283">
    <property type="entry name" value="Formate/glycerate dehydrogenase catalytic domain-like"/>
    <property type="match status" value="1"/>
</dbReference>
<evidence type="ECO:0000256" key="3">
    <source>
        <dbReference type="ARBA" id="ARBA00023002"/>
    </source>
</evidence>
<feature type="domain" description="D-isomer specific 2-hydroxyacid dehydrogenase catalytic" evidence="6">
    <location>
        <begin position="56"/>
        <end position="131"/>
    </location>
</feature>
<evidence type="ECO:0000313" key="8">
    <source>
        <dbReference type="EMBL" id="RDB29216.1"/>
    </source>
</evidence>
<dbReference type="PROSITE" id="PS00671">
    <property type="entry name" value="D_2_HYDROXYACID_DH_3"/>
    <property type="match status" value="1"/>
</dbReference>
<sequence>MGEIIFILSARKNSQLSLHIITAGMNAVRVRVAILDDYQRVALTSADWSCVNSRIAVDVFTDTIAEEGALVQRLEGYQIICAMRERTKFSQSLLDRLPHLKLIATTGMQNAGIDVEHAKKKGIFVSGTGSGGNSTLEHIWALILAVARHIAVDDANVKGGNPLWQTSIPVGLQGKTLGIIGVGRLGTKTAKIAKAFGMKVVGWSPNLTPERAEEAGVEYASSKEDLLRRSDVVSLHLVLSDRTRHIISAPDIALMKPTAFLINTSRGPLVDESALVDALKSQRIAGAGLDVFDVEPLPVAHPLRKLGNVTLTPHTGYVNDTNYEVRFNARNLFKK</sequence>
<evidence type="ECO:0000256" key="5">
    <source>
        <dbReference type="RuleBase" id="RU003719"/>
    </source>
</evidence>
<accession>A0A369KE62</accession>
<evidence type="ECO:0000259" key="7">
    <source>
        <dbReference type="Pfam" id="PF02826"/>
    </source>
</evidence>
<comment type="caution">
    <text evidence="8">The sequence shown here is derived from an EMBL/GenBank/DDBJ whole genome shotgun (WGS) entry which is preliminary data.</text>
</comment>